<sequence length="332" mass="38458">MEALHDDVGHLGQDRSLDLMRSRFYWPGMTEMVVEWIKSCERCTCRKMTAEGRAPVPLVSIKSTRLLELVCMDYLSIEPSKRGCRDVLVITDHFTKYAIAVSTRNQIAKVTADALMEQFVRHIGFPERLHSDQGRNFESAVIRHLCDAMGVVKCRSTPYHALGCGITERFNQMLLGMLETLSNSDKQNWKQHVSAVTHAYNCTKHDVTGYTPYFLTHGHHPRLPVDIYLGLVTEDEQTEDMDEYVRNWQRSLDEAYQIVSLRMDKKSLISKSYYDRKARQSELSPGDRVLMRNVKVRGKHKLADQWEKDPYVIVRQDDRGIPFYVVKPEKGW</sequence>
<dbReference type="GeneID" id="102806549"/>
<name>A0ABM0M6D3_SACKO</name>
<dbReference type="InterPro" id="IPR041588">
    <property type="entry name" value="Integrase_H2C2"/>
</dbReference>
<organism evidence="2 3">
    <name type="scientific">Saccoglossus kowalevskii</name>
    <name type="common">Acorn worm</name>
    <dbReference type="NCBI Taxonomy" id="10224"/>
    <lineage>
        <taxon>Eukaryota</taxon>
        <taxon>Metazoa</taxon>
        <taxon>Hemichordata</taxon>
        <taxon>Enteropneusta</taxon>
        <taxon>Harrimaniidae</taxon>
        <taxon>Saccoglossus</taxon>
    </lineage>
</organism>
<dbReference type="PANTHER" id="PTHR37984">
    <property type="entry name" value="PROTEIN CBG26694"/>
    <property type="match status" value="1"/>
</dbReference>
<proteinExistence type="predicted"/>
<dbReference type="PROSITE" id="PS50994">
    <property type="entry name" value="INTEGRASE"/>
    <property type="match status" value="1"/>
</dbReference>
<evidence type="ECO:0000259" key="1">
    <source>
        <dbReference type="PROSITE" id="PS50994"/>
    </source>
</evidence>
<dbReference type="InterPro" id="IPR012337">
    <property type="entry name" value="RNaseH-like_sf"/>
</dbReference>
<feature type="domain" description="Integrase catalytic" evidence="1">
    <location>
        <begin position="53"/>
        <end position="220"/>
    </location>
</feature>
<dbReference type="InterPro" id="IPR050951">
    <property type="entry name" value="Retrovirus_Pol_polyprotein"/>
</dbReference>
<dbReference type="RefSeq" id="XP_006815574.1">
    <property type="nucleotide sequence ID" value="XM_006815511.1"/>
</dbReference>
<keyword evidence="2" id="KW-1185">Reference proteome</keyword>
<dbReference type="Pfam" id="PF00665">
    <property type="entry name" value="rve"/>
    <property type="match status" value="1"/>
</dbReference>
<dbReference type="Pfam" id="PF17921">
    <property type="entry name" value="Integrase_H2C2"/>
    <property type="match status" value="1"/>
</dbReference>
<evidence type="ECO:0000313" key="2">
    <source>
        <dbReference type="Proteomes" id="UP000694865"/>
    </source>
</evidence>
<dbReference type="Proteomes" id="UP000694865">
    <property type="component" value="Unplaced"/>
</dbReference>
<evidence type="ECO:0000313" key="3">
    <source>
        <dbReference type="RefSeq" id="XP_006815574.1"/>
    </source>
</evidence>
<reference evidence="3" key="1">
    <citation type="submission" date="2025-08" db="UniProtKB">
        <authorList>
            <consortium name="RefSeq"/>
        </authorList>
    </citation>
    <scope>IDENTIFICATION</scope>
    <source>
        <tissue evidence="3">Testes</tissue>
    </source>
</reference>
<dbReference type="PANTHER" id="PTHR37984:SF15">
    <property type="entry name" value="INTEGRASE CATALYTIC DOMAIN-CONTAINING PROTEIN"/>
    <property type="match status" value="1"/>
</dbReference>
<dbReference type="InterPro" id="IPR001584">
    <property type="entry name" value="Integrase_cat-core"/>
</dbReference>
<dbReference type="Gene3D" id="3.30.420.10">
    <property type="entry name" value="Ribonuclease H-like superfamily/Ribonuclease H"/>
    <property type="match status" value="1"/>
</dbReference>
<dbReference type="Gene3D" id="1.10.340.70">
    <property type="match status" value="1"/>
</dbReference>
<dbReference type="InterPro" id="IPR036397">
    <property type="entry name" value="RNaseH_sf"/>
</dbReference>
<accession>A0ABM0M6D3</accession>
<gene>
    <name evidence="3" type="primary">LOC102806549</name>
</gene>
<protein>
    <submittedName>
        <fullName evidence="3">Gypsy retrotransposon integrase-like protein 1-like</fullName>
    </submittedName>
</protein>
<dbReference type="SUPFAM" id="SSF53098">
    <property type="entry name" value="Ribonuclease H-like"/>
    <property type="match status" value="1"/>
</dbReference>